<evidence type="ECO:0000313" key="1">
    <source>
        <dbReference type="EMBL" id="KAB1064345.1"/>
    </source>
</evidence>
<dbReference type="InterPro" id="IPR019861">
    <property type="entry name" value="PorP/SprF_Bacteroidetes"/>
</dbReference>
<protein>
    <submittedName>
        <fullName evidence="1">Type IX secretion system membrane protein PorP/SprF</fullName>
    </submittedName>
</protein>
<comment type="caution">
    <text evidence="1">The sequence shown here is derived from an EMBL/GenBank/DDBJ whole genome shotgun (WGS) entry which is preliminary data.</text>
</comment>
<evidence type="ECO:0000313" key="2">
    <source>
        <dbReference type="Proteomes" id="UP000435357"/>
    </source>
</evidence>
<dbReference type="OrthoDB" id="1114455at2"/>
<dbReference type="Pfam" id="PF11751">
    <property type="entry name" value="PorP_SprF"/>
    <property type="match status" value="1"/>
</dbReference>
<dbReference type="Proteomes" id="UP000435357">
    <property type="component" value="Unassembled WGS sequence"/>
</dbReference>
<proteinExistence type="predicted"/>
<dbReference type="EMBL" id="WACR01000005">
    <property type="protein sequence ID" value="KAB1064345.1"/>
    <property type="molecule type" value="Genomic_DNA"/>
</dbReference>
<keyword evidence="2" id="KW-1185">Reference proteome</keyword>
<gene>
    <name evidence="1" type="ORF">F3059_06485</name>
</gene>
<sequence>MVRKLVIYIAFFFFVIGLRAQDARFTQFFNDPLYTNPALTGNFLGKYRFGAHYRHQWASVTRAFQTGGVSADIANILPSTGLGLMIYNDLAGDGDYSNTQISVPLSYTFKLSSDSTQRLTLGAQPVFQFQQLNFGDFFFDDQYDNGSFNPNIPTAETGFLQYETQRFFNLHAGAVYTSQKSKREYFQAGLAVHNALEPENSWFGQTAQVNMRYSVHGNAAIRFSQGFNVNPGIRYMRQGPHQEIMGGANLAFHFNDSPFKNKSIEVGPWYRHNDAAILYAGAHIERWKIGLSYDINISSLERASNNRGAWEVALLYTIEYIKPDRKKFKNCPTFL</sequence>
<reference evidence="1 2" key="1">
    <citation type="submission" date="2019-09" db="EMBL/GenBank/DDBJ databases">
        <title>Genomes of Cryomorphaceae.</title>
        <authorList>
            <person name="Bowman J.P."/>
        </authorList>
    </citation>
    <scope>NUCLEOTIDE SEQUENCE [LARGE SCALE GENOMIC DNA]</scope>
    <source>
        <strain evidence="1 2">KCTC 52047</strain>
    </source>
</reference>
<dbReference type="AlphaFoldDB" id="A0A6N6M4Q3"/>
<accession>A0A6N6M4Q3</accession>
<name>A0A6N6M4Q3_9FLAO</name>
<dbReference type="NCBIfam" id="TIGR03519">
    <property type="entry name" value="T9SS_PorP_fam"/>
    <property type="match status" value="1"/>
</dbReference>
<organism evidence="1 2">
    <name type="scientific">Salibacter halophilus</name>
    <dbReference type="NCBI Taxonomy" id="1803916"/>
    <lineage>
        <taxon>Bacteria</taxon>
        <taxon>Pseudomonadati</taxon>
        <taxon>Bacteroidota</taxon>
        <taxon>Flavobacteriia</taxon>
        <taxon>Flavobacteriales</taxon>
        <taxon>Salibacteraceae</taxon>
        <taxon>Salibacter</taxon>
    </lineage>
</organism>